<keyword evidence="8" id="KW-1185">Reference proteome</keyword>
<evidence type="ECO:0000256" key="6">
    <source>
        <dbReference type="SAM" id="Phobius"/>
    </source>
</evidence>
<dbReference type="EMBL" id="JAINUG010000001">
    <property type="protein sequence ID" value="KAJ8418957.1"/>
    <property type="molecule type" value="Genomic_DNA"/>
</dbReference>
<organism evidence="7 8">
    <name type="scientific">Aldrovandia affinis</name>
    <dbReference type="NCBI Taxonomy" id="143900"/>
    <lineage>
        <taxon>Eukaryota</taxon>
        <taxon>Metazoa</taxon>
        <taxon>Chordata</taxon>
        <taxon>Craniata</taxon>
        <taxon>Vertebrata</taxon>
        <taxon>Euteleostomi</taxon>
        <taxon>Actinopterygii</taxon>
        <taxon>Neopterygii</taxon>
        <taxon>Teleostei</taxon>
        <taxon>Notacanthiformes</taxon>
        <taxon>Halosauridae</taxon>
        <taxon>Aldrovandia</taxon>
    </lineage>
</organism>
<evidence type="ECO:0000313" key="7">
    <source>
        <dbReference type="EMBL" id="KAJ8418957.1"/>
    </source>
</evidence>
<evidence type="ECO:0000256" key="4">
    <source>
        <dbReference type="ARBA" id="ARBA00023136"/>
    </source>
</evidence>
<dbReference type="Proteomes" id="UP001221898">
    <property type="component" value="Unassembled WGS sequence"/>
</dbReference>
<name>A0AAD7TE73_9TELE</name>
<keyword evidence="3 6" id="KW-1133">Transmembrane helix</keyword>
<dbReference type="InterPro" id="IPR031627">
    <property type="entry name" value="PDZK1IP1/SMIM24"/>
</dbReference>
<proteinExistence type="inferred from homology"/>
<evidence type="ECO:0000256" key="2">
    <source>
        <dbReference type="ARBA" id="ARBA00022692"/>
    </source>
</evidence>
<comment type="similarity">
    <text evidence="5">Belongs to the PDZK1-interacting protein 1/SMIM24 family.</text>
</comment>
<dbReference type="PANTHER" id="PTHR15296:SF2">
    <property type="entry name" value="SMALL INTEGRAL MEMBRANE PROTEIN 24"/>
    <property type="match status" value="1"/>
</dbReference>
<evidence type="ECO:0000256" key="1">
    <source>
        <dbReference type="ARBA" id="ARBA00004167"/>
    </source>
</evidence>
<accession>A0AAD7TE73</accession>
<protein>
    <submittedName>
        <fullName evidence="7">Uncharacterized protein</fullName>
    </submittedName>
</protein>
<reference evidence="7" key="1">
    <citation type="journal article" date="2023" name="Science">
        <title>Genome structures resolve the early diversification of teleost fishes.</title>
        <authorList>
            <person name="Parey E."/>
            <person name="Louis A."/>
            <person name="Montfort J."/>
            <person name="Bouchez O."/>
            <person name="Roques C."/>
            <person name="Iampietro C."/>
            <person name="Lluch J."/>
            <person name="Castinel A."/>
            <person name="Donnadieu C."/>
            <person name="Desvignes T."/>
            <person name="Floi Bucao C."/>
            <person name="Jouanno E."/>
            <person name="Wen M."/>
            <person name="Mejri S."/>
            <person name="Dirks R."/>
            <person name="Jansen H."/>
            <person name="Henkel C."/>
            <person name="Chen W.J."/>
            <person name="Zahm M."/>
            <person name="Cabau C."/>
            <person name="Klopp C."/>
            <person name="Thompson A.W."/>
            <person name="Robinson-Rechavi M."/>
            <person name="Braasch I."/>
            <person name="Lecointre G."/>
            <person name="Bobe J."/>
            <person name="Postlethwait J.H."/>
            <person name="Berthelot C."/>
            <person name="Roest Crollius H."/>
            <person name="Guiguen Y."/>
        </authorList>
    </citation>
    <scope>NUCLEOTIDE SEQUENCE</scope>
    <source>
        <strain evidence="7">NC1722</strain>
    </source>
</reference>
<gene>
    <name evidence="7" type="ORF">AAFF_G00004560</name>
</gene>
<dbReference type="Pfam" id="PF15807">
    <property type="entry name" value="MAP17"/>
    <property type="match status" value="1"/>
</dbReference>
<dbReference type="PANTHER" id="PTHR15296">
    <property type="entry name" value="MEMBRANE-ASSOCIATED PROTEIN MAP17"/>
    <property type="match status" value="1"/>
</dbReference>
<comment type="caution">
    <text evidence="7">The sequence shown here is derived from an EMBL/GenBank/DDBJ whole genome shotgun (WGS) entry which is preliminary data.</text>
</comment>
<sequence length="70" mass="7836">MGVTTSSGGTLQPWLVGLAATVGFLFIVFVMLIIKRFFKKDSREGHGYYDNKAMQVEYGEEESVTKQTNL</sequence>
<evidence type="ECO:0000313" key="8">
    <source>
        <dbReference type="Proteomes" id="UP001221898"/>
    </source>
</evidence>
<feature type="transmembrane region" description="Helical" evidence="6">
    <location>
        <begin position="14"/>
        <end position="34"/>
    </location>
</feature>
<keyword evidence="2 6" id="KW-0812">Transmembrane</keyword>
<evidence type="ECO:0000256" key="5">
    <source>
        <dbReference type="ARBA" id="ARBA00049650"/>
    </source>
</evidence>
<dbReference type="GO" id="GO:0016020">
    <property type="term" value="C:membrane"/>
    <property type="evidence" value="ECO:0007669"/>
    <property type="project" value="UniProtKB-SubCell"/>
</dbReference>
<dbReference type="AlphaFoldDB" id="A0AAD7TE73"/>
<comment type="subcellular location">
    <subcellularLocation>
        <location evidence="1">Membrane</location>
        <topology evidence="1">Single-pass membrane protein</topology>
    </subcellularLocation>
</comment>
<keyword evidence="4 6" id="KW-0472">Membrane</keyword>
<evidence type="ECO:0000256" key="3">
    <source>
        <dbReference type="ARBA" id="ARBA00022989"/>
    </source>
</evidence>